<reference evidence="1" key="2">
    <citation type="journal article" date="2022" name="Sci. Total Environ.">
        <title>Prevalence, transmission, and molecular epidemiology of tet(X)-positive bacteria among humans, animals, and environmental niches in China: An epidemiological, and genomic-based study.</title>
        <authorList>
            <person name="Dong N."/>
            <person name="Zeng Y."/>
            <person name="Cai C."/>
            <person name="Sun C."/>
            <person name="Lu J."/>
            <person name="Liu C."/>
            <person name="Zhou H."/>
            <person name="Sun Q."/>
            <person name="Shu L."/>
            <person name="Wang H."/>
            <person name="Wang Y."/>
            <person name="Wang S."/>
            <person name="Wu C."/>
            <person name="Chan E.W."/>
            <person name="Chen G."/>
            <person name="Shen Z."/>
            <person name="Chen S."/>
            <person name="Zhang R."/>
        </authorList>
    </citation>
    <scope>NUCLEOTIDE SEQUENCE</scope>
    <source>
        <strain evidence="1">210</strain>
    </source>
</reference>
<dbReference type="RefSeq" id="WP_286485791.1">
    <property type="nucleotide sequence ID" value="NZ_JACALR010000003.1"/>
</dbReference>
<dbReference type="Pfam" id="PF19781">
    <property type="entry name" value="DUF6266"/>
    <property type="match status" value="1"/>
</dbReference>
<sequence length="215" mass="24135">MGKITDSLLSGTRGRTGRIVVSNIEGHEISRMRPRKSNRIPTPKQQIIKDRFNFAVQFIQGYKTLAKTYYGKRSGLKSPYNQAMANLLQSMPCNMDTLTFSIEYDAIQFTKGSLLEPQPVNVTADDPLSATITWTNNATELLDQNDTLVILYAEDGSTKAQSIVVQTTVKRSEESYVLQFLPKFQGTDIHIWMSFLSTIKQEASPSIYLGQITVL</sequence>
<dbReference type="Proteomes" id="UP001173578">
    <property type="component" value="Unassembled WGS sequence"/>
</dbReference>
<proteinExistence type="predicted"/>
<evidence type="ECO:0000313" key="2">
    <source>
        <dbReference type="Proteomes" id="UP001173578"/>
    </source>
</evidence>
<evidence type="ECO:0000313" key="1">
    <source>
        <dbReference type="EMBL" id="MDM1551196.1"/>
    </source>
</evidence>
<accession>A0AAW7DI98</accession>
<gene>
    <name evidence="1" type="ORF">HX095_08205</name>
</gene>
<dbReference type="EMBL" id="JACALR010000003">
    <property type="protein sequence ID" value="MDM1551196.1"/>
    <property type="molecule type" value="Genomic_DNA"/>
</dbReference>
<evidence type="ECO:0008006" key="3">
    <source>
        <dbReference type="Google" id="ProtNLM"/>
    </source>
</evidence>
<name>A0AAW7DI98_9FLAO</name>
<organism evidence="1 2">
    <name type="scientific">Empedobacter falsenii</name>
    <dbReference type="NCBI Taxonomy" id="343874"/>
    <lineage>
        <taxon>Bacteria</taxon>
        <taxon>Pseudomonadati</taxon>
        <taxon>Bacteroidota</taxon>
        <taxon>Flavobacteriia</taxon>
        <taxon>Flavobacteriales</taxon>
        <taxon>Weeksellaceae</taxon>
        <taxon>Empedobacter</taxon>
    </lineage>
</organism>
<dbReference type="InterPro" id="IPR046233">
    <property type="entry name" value="DUF6266"/>
</dbReference>
<reference evidence="1" key="1">
    <citation type="submission" date="2020-06" db="EMBL/GenBank/DDBJ databases">
        <authorList>
            <person name="Dong N."/>
        </authorList>
    </citation>
    <scope>NUCLEOTIDE SEQUENCE</scope>
    <source>
        <strain evidence="1">210</strain>
    </source>
</reference>
<dbReference type="AlphaFoldDB" id="A0AAW7DI98"/>
<protein>
    <recommendedName>
        <fullName evidence="3">Ig-like domain-containing protein</fullName>
    </recommendedName>
</protein>
<comment type="caution">
    <text evidence="1">The sequence shown here is derived from an EMBL/GenBank/DDBJ whole genome shotgun (WGS) entry which is preliminary data.</text>
</comment>